<dbReference type="SUPFAM" id="SSF58014">
    <property type="entry name" value="Coiled-coil domain of nucleotide exchange factor GrpE"/>
    <property type="match status" value="1"/>
</dbReference>
<dbReference type="PRINTS" id="PR00773">
    <property type="entry name" value="GRPEPROTEIN"/>
</dbReference>
<feature type="compositionally biased region" description="Acidic residues" evidence="5">
    <location>
        <begin position="8"/>
        <end position="19"/>
    </location>
</feature>
<sequence>MDEKNNEELELIPDEEGETPELQQKLKKIKAELKKCEAEKKEYLEGWQRAKADYINYRKEEGKRFEDMAHFVTAGLIQEILPVLDSFDLAMSHGLPPETEKGILLIRSQLLDVLKKRGLDTMDMKIGDDFNPAEHESIGELESGIPPGKIAEEVQKGYLLRERVLRPARVRLSKTRLST</sequence>
<evidence type="ECO:0000256" key="1">
    <source>
        <dbReference type="ARBA" id="ARBA00009054"/>
    </source>
</evidence>
<protein>
    <recommendedName>
        <fullName evidence="3">Protein GrpE</fullName>
    </recommendedName>
    <alternativeName>
        <fullName evidence="3">HSP-70 cofactor</fullName>
    </alternativeName>
</protein>
<comment type="function">
    <text evidence="3">Participates actively in the response to hyperosmotic and heat shock by preventing the aggregation of stress-denatured proteins, in association with DnaK and GrpE. It is the nucleotide exchange factor for DnaK and may function as a thermosensor. Unfolded proteins bind initially to DnaJ; upon interaction with the DnaJ-bound protein, DnaK hydrolyzes its bound ATP, resulting in the formation of a stable complex. GrpE releases ADP from DnaK; ATP binding to DnaK triggers the release of the substrate protein, thus completing the reaction cycle. Several rounds of ATP-dependent interactions between DnaJ, DnaK and GrpE are required for fully efficient folding.</text>
</comment>
<evidence type="ECO:0000313" key="6">
    <source>
        <dbReference type="EMBL" id="QQG45318.1"/>
    </source>
</evidence>
<dbReference type="Gene3D" id="2.30.22.10">
    <property type="entry name" value="Head domain of nucleotide exchange factor GrpE"/>
    <property type="match status" value="1"/>
</dbReference>
<dbReference type="GO" id="GO:0042803">
    <property type="term" value="F:protein homodimerization activity"/>
    <property type="evidence" value="ECO:0007669"/>
    <property type="project" value="InterPro"/>
</dbReference>
<comment type="subunit">
    <text evidence="3">Homodimer.</text>
</comment>
<dbReference type="InterPro" id="IPR000740">
    <property type="entry name" value="GrpE"/>
</dbReference>
<evidence type="ECO:0000256" key="4">
    <source>
        <dbReference type="RuleBase" id="RU004478"/>
    </source>
</evidence>
<dbReference type="GO" id="GO:0051087">
    <property type="term" value="F:protein-folding chaperone binding"/>
    <property type="evidence" value="ECO:0007669"/>
    <property type="project" value="InterPro"/>
</dbReference>
<reference evidence="6 7" key="1">
    <citation type="submission" date="2020-07" db="EMBL/GenBank/DDBJ databases">
        <title>Huge and variable diversity of episymbiotic CPR bacteria and DPANN archaea in groundwater ecosystems.</title>
        <authorList>
            <person name="He C.Y."/>
            <person name="Keren R."/>
            <person name="Whittaker M."/>
            <person name="Farag I.F."/>
            <person name="Doudna J."/>
            <person name="Cate J.H.D."/>
            <person name="Banfield J.F."/>
        </authorList>
    </citation>
    <scope>NUCLEOTIDE SEQUENCE [LARGE SCALE GENOMIC DNA]</scope>
    <source>
        <strain evidence="6">NC_groundwater_541_Ag_S-0.1um_46_50</strain>
    </source>
</reference>
<name>A0A7T5US58_9BACT</name>
<dbReference type="GO" id="GO:0005737">
    <property type="term" value="C:cytoplasm"/>
    <property type="evidence" value="ECO:0007669"/>
    <property type="project" value="UniProtKB-SubCell"/>
</dbReference>
<gene>
    <name evidence="3" type="primary">grpE</name>
    <name evidence="6" type="ORF">HYW89_00030</name>
</gene>
<dbReference type="Pfam" id="PF01025">
    <property type="entry name" value="GrpE"/>
    <property type="match status" value="1"/>
</dbReference>
<evidence type="ECO:0000256" key="2">
    <source>
        <dbReference type="ARBA" id="ARBA00023186"/>
    </source>
</evidence>
<comment type="subcellular location">
    <subcellularLocation>
        <location evidence="3">Cytoplasm</location>
    </subcellularLocation>
</comment>
<comment type="similarity">
    <text evidence="1 3 4">Belongs to the GrpE family.</text>
</comment>
<keyword evidence="2 3" id="KW-0143">Chaperone</keyword>
<dbReference type="InterPro" id="IPR009012">
    <property type="entry name" value="GrpE_head"/>
</dbReference>
<dbReference type="Proteomes" id="UP000595618">
    <property type="component" value="Chromosome"/>
</dbReference>
<dbReference type="GO" id="GO:0051082">
    <property type="term" value="F:unfolded protein binding"/>
    <property type="evidence" value="ECO:0007669"/>
    <property type="project" value="TreeGrafter"/>
</dbReference>
<accession>A0A7T5US58</accession>
<dbReference type="InterPro" id="IPR013805">
    <property type="entry name" value="GrpE_CC"/>
</dbReference>
<evidence type="ECO:0000313" key="7">
    <source>
        <dbReference type="Proteomes" id="UP000595618"/>
    </source>
</evidence>
<dbReference type="EMBL" id="CP066690">
    <property type="protein sequence ID" value="QQG45318.1"/>
    <property type="molecule type" value="Genomic_DNA"/>
</dbReference>
<proteinExistence type="inferred from homology"/>
<evidence type="ECO:0000256" key="5">
    <source>
        <dbReference type="SAM" id="MobiDB-lite"/>
    </source>
</evidence>
<dbReference type="GO" id="GO:0006457">
    <property type="term" value="P:protein folding"/>
    <property type="evidence" value="ECO:0007669"/>
    <property type="project" value="InterPro"/>
</dbReference>
<keyword evidence="3" id="KW-0963">Cytoplasm</keyword>
<dbReference type="AlphaFoldDB" id="A0A7T5US58"/>
<dbReference type="Gene3D" id="3.90.20.20">
    <property type="match status" value="1"/>
</dbReference>
<keyword evidence="3" id="KW-0346">Stress response</keyword>
<dbReference type="CDD" id="cd00446">
    <property type="entry name" value="GrpE"/>
    <property type="match status" value="1"/>
</dbReference>
<feature type="region of interest" description="Disordered" evidence="5">
    <location>
        <begin position="1"/>
        <end position="23"/>
    </location>
</feature>
<dbReference type="PANTHER" id="PTHR21237">
    <property type="entry name" value="GRPE PROTEIN"/>
    <property type="match status" value="1"/>
</dbReference>
<dbReference type="PANTHER" id="PTHR21237:SF23">
    <property type="entry name" value="GRPE PROTEIN HOMOLOG, MITOCHONDRIAL"/>
    <property type="match status" value="1"/>
</dbReference>
<evidence type="ECO:0000256" key="3">
    <source>
        <dbReference type="HAMAP-Rule" id="MF_01151"/>
    </source>
</evidence>
<dbReference type="SUPFAM" id="SSF51064">
    <property type="entry name" value="Head domain of nucleotide exchange factor GrpE"/>
    <property type="match status" value="1"/>
</dbReference>
<organism evidence="6 7">
    <name type="scientific">Candidatus Sungiibacteriota bacterium</name>
    <dbReference type="NCBI Taxonomy" id="2750080"/>
    <lineage>
        <taxon>Bacteria</taxon>
        <taxon>Candidatus Sungiibacteriota</taxon>
    </lineage>
</organism>
<dbReference type="GO" id="GO:0000774">
    <property type="term" value="F:adenyl-nucleotide exchange factor activity"/>
    <property type="evidence" value="ECO:0007669"/>
    <property type="project" value="InterPro"/>
</dbReference>
<dbReference type="HAMAP" id="MF_01151">
    <property type="entry name" value="GrpE"/>
    <property type="match status" value="1"/>
</dbReference>